<name>A0A917PV31_9PSED</name>
<organism evidence="1 2">
    <name type="scientific">Pseudomonas matsuisoli</name>
    <dbReference type="NCBI Taxonomy" id="1515666"/>
    <lineage>
        <taxon>Bacteria</taxon>
        <taxon>Pseudomonadati</taxon>
        <taxon>Pseudomonadota</taxon>
        <taxon>Gammaproteobacteria</taxon>
        <taxon>Pseudomonadales</taxon>
        <taxon>Pseudomonadaceae</taxon>
        <taxon>Pseudomonas</taxon>
    </lineage>
</organism>
<reference evidence="1" key="1">
    <citation type="journal article" date="2014" name="Int. J. Syst. Evol. Microbiol.">
        <title>Complete genome sequence of Corynebacterium casei LMG S-19264T (=DSM 44701T), isolated from a smear-ripened cheese.</title>
        <authorList>
            <consortium name="US DOE Joint Genome Institute (JGI-PGF)"/>
            <person name="Walter F."/>
            <person name="Albersmeier A."/>
            <person name="Kalinowski J."/>
            <person name="Ruckert C."/>
        </authorList>
    </citation>
    <scope>NUCLEOTIDE SEQUENCE</scope>
    <source>
        <strain evidence="1">JCM 30078</strain>
    </source>
</reference>
<evidence type="ECO:0000313" key="1">
    <source>
        <dbReference type="EMBL" id="GGJ93955.1"/>
    </source>
</evidence>
<accession>A0A917PV31</accession>
<proteinExistence type="predicted"/>
<comment type="caution">
    <text evidence="1">The sequence shown here is derived from an EMBL/GenBank/DDBJ whole genome shotgun (WGS) entry which is preliminary data.</text>
</comment>
<dbReference type="EMBL" id="BMPO01000004">
    <property type="protein sequence ID" value="GGJ93955.1"/>
    <property type="molecule type" value="Genomic_DNA"/>
</dbReference>
<keyword evidence="2" id="KW-1185">Reference proteome</keyword>
<sequence>MAGQVELLEYVNLQDAEAAAEFDLLLGRDRLIAKDHDVVIQMRAVNTREIFVVKRAAEVQIENLGSKSSLERTNVE</sequence>
<protein>
    <submittedName>
        <fullName evidence="1">Uncharacterized protein</fullName>
    </submittedName>
</protein>
<gene>
    <name evidence="1" type="ORF">GCM10009304_20000</name>
</gene>
<dbReference type="AlphaFoldDB" id="A0A917PV31"/>
<dbReference type="Proteomes" id="UP000635983">
    <property type="component" value="Unassembled WGS sequence"/>
</dbReference>
<evidence type="ECO:0000313" key="2">
    <source>
        <dbReference type="Proteomes" id="UP000635983"/>
    </source>
</evidence>
<reference evidence="1" key="2">
    <citation type="submission" date="2020-09" db="EMBL/GenBank/DDBJ databases">
        <authorList>
            <person name="Sun Q."/>
            <person name="Ohkuma M."/>
        </authorList>
    </citation>
    <scope>NUCLEOTIDE SEQUENCE</scope>
    <source>
        <strain evidence="1">JCM 30078</strain>
    </source>
</reference>